<dbReference type="Gramene" id="Psat01G0072100-T1">
    <property type="protein sequence ID" value="KAI5441362.1"/>
    <property type="gene ID" value="KIW84_010721"/>
</dbReference>
<feature type="compositionally biased region" description="Acidic residues" evidence="1">
    <location>
        <begin position="324"/>
        <end position="333"/>
    </location>
</feature>
<evidence type="ECO:0000313" key="3">
    <source>
        <dbReference type="Proteomes" id="UP001058974"/>
    </source>
</evidence>
<organism evidence="2 3">
    <name type="scientific">Pisum sativum</name>
    <name type="common">Garden pea</name>
    <name type="synonym">Lathyrus oleraceus</name>
    <dbReference type="NCBI Taxonomy" id="3888"/>
    <lineage>
        <taxon>Eukaryota</taxon>
        <taxon>Viridiplantae</taxon>
        <taxon>Streptophyta</taxon>
        <taxon>Embryophyta</taxon>
        <taxon>Tracheophyta</taxon>
        <taxon>Spermatophyta</taxon>
        <taxon>Magnoliopsida</taxon>
        <taxon>eudicotyledons</taxon>
        <taxon>Gunneridae</taxon>
        <taxon>Pentapetalae</taxon>
        <taxon>rosids</taxon>
        <taxon>fabids</taxon>
        <taxon>Fabales</taxon>
        <taxon>Fabaceae</taxon>
        <taxon>Papilionoideae</taxon>
        <taxon>50 kb inversion clade</taxon>
        <taxon>NPAAA clade</taxon>
        <taxon>Hologalegina</taxon>
        <taxon>IRL clade</taxon>
        <taxon>Fabeae</taxon>
        <taxon>Lathyrus</taxon>
    </lineage>
</organism>
<feature type="compositionally biased region" description="Basic and acidic residues" evidence="1">
    <location>
        <begin position="290"/>
        <end position="315"/>
    </location>
</feature>
<dbReference type="AlphaFoldDB" id="A0A9D4YKM4"/>
<feature type="region of interest" description="Disordered" evidence="1">
    <location>
        <begin position="1"/>
        <end position="91"/>
    </location>
</feature>
<name>A0A9D4YKM4_PEA</name>
<sequence length="333" mass="36208">MEDESSDDEDDILVQHLKPSVTKRMKTRKGRSVAEMMTTKTAKKGTTVGPSKSWSKVEVKKRKVRESSDLEEDVEDDVPDISPIKSSTTRKSPTKVAAVHLDNISFHFEDGATKWKICNPKESGCGKRTGQGCCGGGKCVKFSPTVINKFLGRGTEGAGELEATDNEVYREITVGQVKEWPSKKHLSAGKLTVKYAILHKIGSANWVPTNHISTNSNALGRLIFSIGTKLNFDYGSHVNDIVMTSAVKKPASQGSLIVELKETCKELETGIRVAKAMKEDLEVLINSLEQGDRDNIGQAKETKAHTSSERSESQDKSSGSSGSEADEDASSSD</sequence>
<reference evidence="2 3" key="1">
    <citation type="journal article" date="2022" name="Nat. Genet.">
        <title>Improved pea reference genome and pan-genome highlight genomic features and evolutionary characteristics.</title>
        <authorList>
            <person name="Yang T."/>
            <person name="Liu R."/>
            <person name="Luo Y."/>
            <person name="Hu S."/>
            <person name="Wang D."/>
            <person name="Wang C."/>
            <person name="Pandey M.K."/>
            <person name="Ge S."/>
            <person name="Xu Q."/>
            <person name="Li N."/>
            <person name="Li G."/>
            <person name="Huang Y."/>
            <person name="Saxena R.K."/>
            <person name="Ji Y."/>
            <person name="Li M."/>
            <person name="Yan X."/>
            <person name="He Y."/>
            <person name="Liu Y."/>
            <person name="Wang X."/>
            <person name="Xiang C."/>
            <person name="Varshney R.K."/>
            <person name="Ding H."/>
            <person name="Gao S."/>
            <person name="Zong X."/>
        </authorList>
    </citation>
    <scope>NUCLEOTIDE SEQUENCE [LARGE SCALE GENOMIC DNA]</scope>
    <source>
        <strain evidence="2 3">cv. Zhongwan 6</strain>
    </source>
</reference>
<feature type="compositionally biased region" description="Acidic residues" evidence="1">
    <location>
        <begin position="69"/>
        <end position="79"/>
    </location>
</feature>
<accession>A0A9D4YKM4</accession>
<evidence type="ECO:0000256" key="1">
    <source>
        <dbReference type="SAM" id="MobiDB-lite"/>
    </source>
</evidence>
<protein>
    <recommendedName>
        <fullName evidence="4">Envelope-like protein</fullName>
    </recommendedName>
</protein>
<feature type="compositionally biased region" description="Basic residues" evidence="1">
    <location>
        <begin position="21"/>
        <end position="31"/>
    </location>
</feature>
<gene>
    <name evidence="2" type="ORF">KIW84_010721</name>
</gene>
<evidence type="ECO:0008006" key="4">
    <source>
        <dbReference type="Google" id="ProtNLM"/>
    </source>
</evidence>
<keyword evidence="3" id="KW-1185">Reference proteome</keyword>
<comment type="caution">
    <text evidence="2">The sequence shown here is derived from an EMBL/GenBank/DDBJ whole genome shotgun (WGS) entry which is preliminary data.</text>
</comment>
<proteinExistence type="predicted"/>
<dbReference type="Proteomes" id="UP001058974">
    <property type="component" value="Chromosome 1"/>
</dbReference>
<feature type="compositionally biased region" description="Acidic residues" evidence="1">
    <location>
        <begin position="1"/>
        <end position="12"/>
    </location>
</feature>
<dbReference type="EMBL" id="JAMSHJ010000001">
    <property type="protein sequence ID" value="KAI5441362.1"/>
    <property type="molecule type" value="Genomic_DNA"/>
</dbReference>
<feature type="compositionally biased region" description="Low complexity" evidence="1">
    <location>
        <begin position="38"/>
        <end position="56"/>
    </location>
</feature>
<evidence type="ECO:0000313" key="2">
    <source>
        <dbReference type="EMBL" id="KAI5441362.1"/>
    </source>
</evidence>
<feature type="region of interest" description="Disordered" evidence="1">
    <location>
        <begin position="290"/>
        <end position="333"/>
    </location>
</feature>